<evidence type="ECO:0000256" key="6">
    <source>
        <dbReference type="ARBA" id="ARBA00050776"/>
    </source>
</evidence>
<comment type="cofactor">
    <cofactor evidence="1">
        <name>pyridoxal 5'-phosphate</name>
        <dbReference type="ChEBI" id="CHEBI:597326"/>
    </cofactor>
</comment>
<name>A0AAW7XH57_9GAMM</name>
<accession>A0AAW7XH57</accession>
<dbReference type="Gene3D" id="3.40.640.10">
    <property type="entry name" value="Type I PLP-dependent aspartate aminotransferase-like (Major domain)"/>
    <property type="match status" value="1"/>
</dbReference>
<sequence>MFDVSRIRRDFPILSSRFNGKPLVYLDNAATTHKPRVVMDSVARFYKLQNSNVHRGSHTLSNAATTEFEKARKIAASFIGSPDPAHVIWTKGATEAANLLAYSLGDLLIKPEDVILVSTMEHHANLVPWQQTALRKGATLIPVPLTDEQTLDISAYESLLKKHRPKIVALTHVSNALGVINPVEQCCHLAKQYHATTVIDGSQAIAHLSVDVKQLGCDFYFFSGHKCYAPGGVGVLWGKEDLLKAMPVWQCGGEMIKHVSFDHTEFNDLPFKFEAGTPPIASVLGLAAALEYLSTLDRQAVQAHESALRRFVVDSLQQYPAIKVYAPFAENVGIVSLSISGLHHQDAAFLLDEHGIAVRTGHHCAMPLMESLSIQGTLRASFALYNTREEAETFVAHIIDLLSSTMASNQLIKPNSDQTIEAILPAISFPDANQLVELDQRIAAEAQQNKLALLLSQADHPSLLPQSYHCDQNRISGCESDVWLVCQKLEVHGELFFNFAVNSNAKIMQGLSLWVLSFLQGKTASEIQCFDVTEALHSRGLHRFISPSRTNGLHAIVETIKAYTR</sequence>
<proteinExistence type="inferred from homology"/>
<feature type="domain" description="Aminotransferase class V" evidence="7">
    <location>
        <begin position="24"/>
        <end position="394"/>
    </location>
</feature>
<dbReference type="CDD" id="cd06453">
    <property type="entry name" value="SufS_like"/>
    <property type="match status" value="1"/>
</dbReference>
<dbReference type="InterPro" id="IPR015421">
    <property type="entry name" value="PyrdxlP-dep_Trfase_major"/>
</dbReference>
<keyword evidence="5" id="KW-0663">Pyridoxal phosphate</keyword>
<dbReference type="EMBL" id="JAUOPG010000001">
    <property type="protein sequence ID" value="MDO6452407.1"/>
    <property type="molecule type" value="Genomic_DNA"/>
</dbReference>
<dbReference type="InterPro" id="IPR003808">
    <property type="entry name" value="Fe-S_metab-assoc_dom"/>
</dbReference>
<dbReference type="Pfam" id="PF02657">
    <property type="entry name" value="SufE"/>
    <property type="match status" value="1"/>
</dbReference>
<dbReference type="GO" id="GO:0031071">
    <property type="term" value="F:cysteine desulfurase activity"/>
    <property type="evidence" value="ECO:0007669"/>
    <property type="project" value="UniProtKB-EC"/>
</dbReference>
<comment type="catalytic activity">
    <reaction evidence="6">
        <text>(sulfur carrier)-H + L-cysteine = (sulfur carrier)-SH + L-alanine</text>
        <dbReference type="Rhea" id="RHEA:43892"/>
        <dbReference type="Rhea" id="RHEA-COMP:14737"/>
        <dbReference type="Rhea" id="RHEA-COMP:14739"/>
        <dbReference type="ChEBI" id="CHEBI:29917"/>
        <dbReference type="ChEBI" id="CHEBI:35235"/>
        <dbReference type="ChEBI" id="CHEBI:57972"/>
        <dbReference type="ChEBI" id="CHEBI:64428"/>
        <dbReference type="EC" id="2.8.1.7"/>
    </reaction>
</comment>
<keyword evidence="4 9" id="KW-0808">Transferase</keyword>
<evidence type="ECO:0000259" key="8">
    <source>
        <dbReference type="Pfam" id="PF02657"/>
    </source>
</evidence>
<dbReference type="GO" id="GO:0006534">
    <property type="term" value="P:cysteine metabolic process"/>
    <property type="evidence" value="ECO:0007669"/>
    <property type="project" value="InterPro"/>
</dbReference>
<dbReference type="SUPFAM" id="SSF53383">
    <property type="entry name" value="PLP-dependent transferases"/>
    <property type="match status" value="1"/>
</dbReference>
<dbReference type="InterPro" id="IPR000192">
    <property type="entry name" value="Aminotrans_V_dom"/>
</dbReference>
<evidence type="ECO:0000256" key="4">
    <source>
        <dbReference type="ARBA" id="ARBA00022679"/>
    </source>
</evidence>
<evidence type="ECO:0000313" key="10">
    <source>
        <dbReference type="Proteomes" id="UP001169862"/>
    </source>
</evidence>
<dbReference type="PROSITE" id="PS00595">
    <property type="entry name" value="AA_TRANSFER_CLASS_5"/>
    <property type="match status" value="1"/>
</dbReference>
<organism evidence="9 10">
    <name type="scientific">Neptunomonas phycophila</name>
    <dbReference type="NCBI Taxonomy" id="1572645"/>
    <lineage>
        <taxon>Bacteria</taxon>
        <taxon>Pseudomonadati</taxon>
        <taxon>Pseudomonadota</taxon>
        <taxon>Gammaproteobacteria</taxon>
        <taxon>Oceanospirillales</taxon>
        <taxon>Oceanospirillaceae</taxon>
        <taxon>Neptunomonas</taxon>
    </lineage>
</organism>
<evidence type="ECO:0000256" key="2">
    <source>
        <dbReference type="ARBA" id="ARBA00010447"/>
    </source>
</evidence>
<comment type="similarity">
    <text evidence="2">Belongs to the class-V pyridoxal-phosphate-dependent aminotransferase family. Csd subfamily.</text>
</comment>
<evidence type="ECO:0000259" key="7">
    <source>
        <dbReference type="Pfam" id="PF00266"/>
    </source>
</evidence>
<dbReference type="AlphaFoldDB" id="A0AAW7XH57"/>
<comment type="caution">
    <text evidence="9">The sequence shown here is derived from an EMBL/GenBank/DDBJ whole genome shotgun (WGS) entry which is preliminary data.</text>
</comment>
<dbReference type="Gene3D" id="3.90.1010.10">
    <property type="match status" value="1"/>
</dbReference>
<dbReference type="InterPro" id="IPR015422">
    <property type="entry name" value="PyrdxlP-dep_Trfase_small"/>
</dbReference>
<dbReference type="Gene3D" id="3.90.1150.10">
    <property type="entry name" value="Aspartate Aminotransferase, domain 1"/>
    <property type="match status" value="1"/>
</dbReference>
<dbReference type="PANTHER" id="PTHR43586:SF8">
    <property type="entry name" value="CYSTEINE DESULFURASE 1, CHLOROPLASTIC"/>
    <property type="match status" value="1"/>
</dbReference>
<evidence type="ECO:0000313" key="9">
    <source>
        <dbReference type="EMBL" id="MDO6452407.1"/>
    </source>
</evidence>
<dbReference type="InterPro" id="IPR010970">
    <property type="entry name" value="Cys_dSase_SufS"/>
</dbReference>
<evidence type="ECO:0000256" key="3">
    <source>
        <dbReference type="ARBA" id="ARBA00012239"/>
    </source>
</evidence>
<gene>
    <name evidence="9" type="ORF">Q4490_02410</name>
</gene>
<dbReference type="SUPFAM" id="SSF82649">
    <property type="entry name" value="SufE/NifU"/>
    <property type="match status" value="1"/>
</dbReference>
<feature type="domain" description="Fe-S metabolism associated" evidence="8">
    <location>
        <begin position="444"/>
        <end position="562"/>
    </location>
</feature>
<dbReference type="Proteomes" id="UP001169862">
    <property type="component" value="Unassembled WGS sequence"/>
</dbReference>
<dbReference type="InterPro" id="IPR015424">
    <property type="entry name" value="PyrdxlP-dep_Trfase"/>
</dbReference>
<dbReference type="InterPro" id="IPR020578">
    <property type="entry name" value="Aminotrans_V_PyrdxlP_BS"/>
</dbReference>
<dbReference type="Pfam" id="PF00266">
    <property type="entry name" value="Aminotran_5"/>
    <property type="match status" value="1"/>
</dbReference>
<dbReference type="RefSeq" id="WP_303548411.1">
    <property type="nucleotide sequence ID" value="NZ_JAUOPG010000001.1"/>
</dbReference>
<protein>
    <recommendedName>
        <fullName evidence="3">cysteine desulfurase</fullName>
        <ecNumber evidence="3">2.8.1.7</ecNumber>
    </recommendedName>
</protein>
<reference evidence="9" key="1">
    <citation type="submission" date="2023-07" db="EMBL/GenBank/DDBJ databases">
        <title>Genome content predicts the carbon catabolic preferences of heterotrophic bacteria.</title>
        <authorList>
            <person name="Gralka M."/>
        </authorList>
    </citation>
    <scope>NUCLEOTIDE SEQUENCE</scope>
    <source>
        <strain evidence="9">I2M16</strain>
    </source>
</reference>
<dbReference type="NCBIfam" id="TIGR01979">
    <property type="entry name" value="sufS"/>
    <property type="match status" value="1"/>
</dbReference>
<dbReference type="EC" id="2.8.1.7" evidence="3"/>
<evidence type="ECO:0000256" key="5">
    <source>
        <dbReference type="ARBA" id="ARBA00022898"/>
    </source>
</evidence>
<evidence type="ECO:0000256" key="1">
    <source>
        <dbReference type="ARBA" id="ARBA00001933"/>
    </source>
</evidence>
<dbReference type="GO" id="GO:0030170">
    <property type="term" value="F:pyridoxal phosphate binding"/>
    <property type="evidence" value="ECO:0007669"/>
    <property type="project" value="InterPro"/>
</dbReference>
<dbReference type="PANTHER" id="PTHR43586">
    <property type="entry name" value="CYSTEINE DESULFURASE"/>
    <property type="match status" value="1"/>
</dbReference>